<protein>
    <submittedName>
        <fullName evidence="2">Uncharacterized protein</fullName>
    </submittedName>
</protein>
<organism evidence="2 3">
    <name type="scientific">Paxillus involutus ATCC 200175</name>
    <dbReference type="NCBI Taxonomy" id="664439"/>
    <lineage>
        <taxon>Eukaryota</taxon>
        <taxon>Fungi</taxon>
        <taxon>Dikarya</taxon>
        <taxon>Basidiomycota</taxon>
        <taxon>Agaricomycotina</taxon>
        <taxon>Agaricomycetes</taxon>
        <taxon>Agaricomycetidae</taxon>
        <taxon>Boletales</taxon>
        <taxon>Paxilineae</taxon>
        <taxon>Paxillaceae</taxon>
        <taxon>Paxillus</taxon>
    </lineage>
</organism>
<feature type="compositionally biased region" description="Polar residues" evidence="1">
    <location>
        <begin position="120"/>
        <end position="131"/>
    </location>
</feature>
<dbReference type="AlphaFoldDB" id="A0A0C9T3F5"/>
<dbReference type="EMBL" id="KN819416">
    <property type="protein sequence ID" value="KIJ10125.1"/>
    <property type="molecule type" value="Genomic_DNA"/>
</dbReference>
<accession>A0A0C9T3F5</accession>
<sequence length="131" mass="14578">MLNFTPLLRSTFNILYHCHLPNHTPNSTPIPSTTSLKCTTDYTNRSTQQQAQYLNNEHAGSKVRGDVDGRSEFDSTHVWGVAETASVRWVIPNMNAGLATTGPRDHRARKSQADKIWGEMNTSKAAPPTQQ</sequence>
<evidence type="ECO:0000313" key="3">
    <source>
        <dbReference type="Proteomes" id="UP000053647"/>
    </source>
</evidence>
<evidence type="ECO:0000313" key="2">
    <source>
        <dbReference type="EMBL" id="KIJ10125.1"/>
    </source>
</evidence>
<gene>
    <name evidence="2" type="ORF">PAXINDRAFT_16831</name>
</gene>
<evidence type="ECO:0000256" key="1">
    <source>
        <dbReference type="SAM" id="MobiDB-lite"/>
    </source>
</evidence>
<dbReference type="Proteomes" id="UP000053647">
    <property type="component" value="Unassembled WGS sequence"/>
</dbReference>
<reference evidence="2 3" key="1">
    <citation type="submission" date="2014-06" db="EMBL/GenBank/DDBJ databases">
        <authorList>
            <consortium name="DOE Joint Genome Institute"/>
            <person name="Kuo A."/>
            <person name="Kohler A."/>
            <person name="Nagy L.G."/>
            <person name="Floudas D."/>
            <person name="Copeland A."/>
            <person name="Barry K.W."/>
            <person name="Cichocki N."/>
            <person name="Veneault-Fourrey C."/>
            <person name="LaButti K."/>
            <person name="Lindquist E.A."/>
            <person name="Lipzen A."/>
            <person name="Lundell T."/>
            <person name="Morin E."/>
            <person name="Murat C."/>
            <person name="Sun H."/>
            <person name="Tunlid A."/>
            <person name="Henrissat B."/>
            <person name="Grigoriev I.V."/>
            <person name="Hibbett D.S."/>
            <person name="Martin F."/>
            <person name="Nordberg H.P."/>
            <person name="Cantor M.N."/>
            <person name="Hua S.X."/>
        </authorList>
    </citation>
    <scope>NUCLEOTIDE SEQUENCE [LARGE SCALE GENOMIC DNA]</scope>
    <source>
        <strain evidence="2 3">ATCC 200175</strain>
    </source>
</reference>
<dbReference type="HOGENOM" id="CLU_1928279_0_0_1"/>
<name>A0A0C9T3F5_PAXIN</name>
<feature type="region of interest" description="Disordered" evidence="1">
    <location>
        <begin position="98"/>
        <end position="131"/>
    </location>
</feature>
<reference evidence="3" key="2">
    <citation type="submission" date="2015-01" db="EMBL/GenBank/DDBJ databases">
        <title>Evolutionary Origins and Diversification of the Mycorrhizal Mutualists.</title>
        <authorList>
            <consortium name="DOE Joint Genome Institute"/>
            <consortium name="Mycorrhizal Genomics Consortium"/>
            <person name="Kohler A."/>
            <person name="Kuo A."/>
            <person name="Nagy L.G."/>
            <person name="Floudas D."/>
            <person name="Copeland A."/>
            <person name="Barry K.W."/>
            <person name="Cichocki N."/>
            <person name="Veneault-Fourrey C."/>
            <person name="LaButti K."/>
            <person name="Lindquist E.A."/>
            <person name="Lipzen A."/>
            <person name="Lundell T."/>
            <person name="Morin E."/>
            <person name="Murat C."/>
            <person name="Riley R."/>
            <person name="Ohm R."/>
            <person name="Sun H."/>
            <person name="Tunlid A."/>
            <person name="Henrissat B."/>
            <person name="Grigoriev I.V."/>
            <person name="Hibbett D.S."/>
            <person name="Martin F."/>
        </authorList>
    </citation>
    <scope>NUCLEOTIDE SEQUENCE [LARGE SCALE GENOMIC DNA]</scope>
    <source>
        <strain evidence="3">ATCC 200175</strain>
    </source>
</reference>
<keyword evidence="3" id="KW-1185">Reference proteome</keyword>
<proteinExistence type="predicted"/>